<evidence type="ECO:0008006" key="2">
    <source>
        <dbReference type="Google" id="ProtNLM"/>
    </source>
</evidence>
<dbReference type="AlphaFoldDB" id="X0WUR8"/>
<comment type="caution">
    <text evidence="1">The sequence shown here is derived from an EMBL/GenBank/DDBJ whole genome shotgun (WGS) entry which is preliminary data.</text>
</comment>
<protein>
    <recommendedName>
        <fullName evidence="2">Radical SAM core domain-containing protein</fullName>
    </recommendedName>
</protein>
<dbReference type="InterPro" id="IPR013785">
    <property type="entry name" value="Aldolase_TIM"/>
</dbReference>
<dbReference type="SUPFAM" id="SSF102114">
    <property type="entry name" value="Radical SAM enzymes"/>
    <property type="match status" value="1"/>
</dbReference>
<dbReference type="EMBL" id="BARS01030927">
    <property type="protein sequence ID" value="GAG26942.1"/>
    <property type="molecule type" value="Genomic_DNA"/>
</dbReference>
<feature type="non-terminal residue" evidence="1">
    <location>
        <position position="155"/>
    </location>
</feature>
<sequence length="155" mass="17995">MSTDQMKAVVENSTWCGFSIDSGSAESFRKIHRVDKFDKVIENLRLLVKLKKSLKSNVEITYKYLLHPLNANEIYDAAKLAKEIGCDMFQARPVCWDNLYGQEHNEPINYKPVVKIINDQITRASKLEGDGFHFHGIRHKFGPNFERMVNFEKCR</sequence>
<accession>X0WUR8</accession>
<organism evidence="1">
    <name type="scientific">marine sediment metagenome</name>
    <dbReference type="NCBI Taxonomy" id="412755"/>
    <lineage>
        <taxon>unclassified sequences</taxon>
        <taxon>metagenomes</taxon>
        <taxon>ecological metagenomes</taxon>
    </lineage>
</organism>
<dbReference type="InterPro" id="IPR058240">
    <property type="entry name" value="rSAM_sf"/>
</dbReference>
<proteinExistence type="predicted"/>
<evidence type="ECO:0000313" key="1">
    <source>
        <dbReference type="EMBL" id="GAG26942.1"/>
    </source>
</evidence>
<reference evidence="1" key="1">
    <citation type="journal article" date="2014" name="Front. Microbiol.">
        <title>High frequency of phylogenetically diverse reductive dehalogenase-homologous genes in deep subseafloor sedimentary metagenomes.</title>
        <authorList>
            <person name="Kawai M."/>
            <person name="Futagami T."/>
            <person name="Toyoda A."/>
            <person name="Takaki Y."/>
            <person name="Nishi S."/>
            <person name="Hori S."/>
            <person name="Arai W."/>
            <person name="Tsubouchi T."/>
            <person name="Morono Y."/>
            <person name="Uchiyama I."/>
            <person name="Ito T."/>
            <person name="Fujiyama A."/>
            <person name="Inagaki F."/>
            <person name="Takami H."/>
        </authorList>
    </citation>
    <scope>NUCLEOTIDE SEQUENCE</scope>
    <source>
        <strain evidence="1">Expedition CK06-06</strain>
    </source>
</reference>
<dbReference type="Gene3D" id="3.20.20.70">
    <property type="entry name" value="Aldolase class I"/>
    <property type="match status" value="1"/>
</dbReference>
<gene>
    <name evidence="1" type="ORF">S01H1_48170</name>
</gene>
<name>X0WUR8_9ZZZZ</name>